<comment type="caution">
    <text evidence="3">The sequence shown here is derived from an EMBL/GenBank/DDBJ whole genome shotgun (WGS) entry which is preliminary data.</text>
</comment>
<evidence type="ECO:0000256" key="2">
    <source>
        <dbReference type="SAM" id="Phobius"/>
    </source>
</evidence>
<keyword evidence="4" id="KW-1185">Reference proteome</keyword>
<name>A0ABR3QQQ1_9PLEO</name>
<evidence type="ECO:0000256" key="1">
    <source>
        <dbReference type="SAM" id="MobiDB-lite"/>
    </source>
</evidence>
<keyword evidence="2" id="KW-1133">Transmembrane helix</keyword>
<feature type="region of interest" description="Disordered" evidence="1">
    <location>
        <begin position="1"/>
        <end position="30"/>
    </location>
</feature>
<proteinExistence type="predicted"/>
<dbReference type="Proteomes" id="UP001521785">
    <property type="component" value="Unassembled WGS sequence"/>
</dbReference>
<keyword evidence="2" id="KW-0812">Transmembrane</keyword>
<evidence type="ECO:0000313" key="3">
    <source>
        <dbReference type="EMBL" id="KAL1594476.1"/>
    </source>
</evidence>
<keyword evidence="2" id="KW-0472">Membrane</keyword>
<dbReference type="EMBL" id="JAKJXO020000017">
    <property type="protein sequence ID" value="KAL1594476.1"/>
    <property type="molecule type" value="Genomic_DNA"/>
</dbReference>
<feature type="transmembrane region" description="Helical" evidence="2">
    <location>
        <begin position="46"/>
        <end position="67"/>
    </location>
</feature>
<organism evidence="3 4">
    <name type="scientific">Paraconiothyrium brasiliense</name>
    <dbReference type="NCBI Taxonomy" id="300254"/>
    <lineage>
        <taxon>Eukaryota</taxon>
        <taxon>Fungi</taxon>
        <taxon>Dikarya</taxon>
        <taxon>Ascomycota</taxon>
        <taxon>Pezizomycotina</taxon>
        <taxon>Dothideomycetes</taxon>
        <taxon>Pleosporomycetidae</taxon>
        <taxon>Pleosporales</taxon>
        <taxon>Massarineae</taxon>
        <taxon>Didymosphaeriaceae</taxon>
        <taxon>Paraconiothyrium</taxon>
    </lineage>
</organism>
<protein>
    <submittedName>
        <fullName evidence="3">Uncharacterized protein</fullName>
    </submittedName>
</protein>
<sequence>MSQSATKTSMSSSTDPLLAQPSSTESPKPIPSSSAFAINVLAMGRIGLGVASLVAPTLTFALFRLPLPANMTLLPRMFGGREIVIGEWTWMTKNEDAADGRHKGLKTAMRLNTVVDALDFASVGYGVATGTIGRLPGGLLAGGALTCIALDLWSLQGL</sequence>
<evidence type="ECO:0000313" key="4">
    <source>
        <dbReference type="Proteomes" id="UP001521785"/>
    </source>
</evidence>
<reference evidence="3 4" key="1">
    <citation type="submission" date="2024-02" db="EMBL/GenBank/DDBJ databases">
        <title>De novo assembly and annotation of 12 fungi associated with fruit tree decline syndrome in Ontario, Canada.</title>
        <authorList>
            <person name="Sulman M."/>
            <person name="Ellouze W."/>
            <person name="Ilyukhin E."/>
        </authorList>
    </citation>
    <scope>NUCLEOTIDE SEQUENCE [LARGE SCALE GENOMIC DNA]</scope>
    <source>
        <strain evidence="3 4">M42-189</strain>
    </source>
</reference>
<gene>
    <name evidence="3" type="ORF">SLS60_010236</name>
</gene>
<feature type="compositionally biased region" description="Low complexity" evidence="1">
    <location>
        <begin position="1"/>
        <end position="14"/>
    </location>
</feature>
<accession>A0ABR3QQQ1</accession>
<feature type="compositionally biased region" description="Polar residues" evidence="1">
    <location>
        <begin position="20"/>
        <end position="30"/>
    </location>
</feature>